<organism evidence="3 4">
    <name type="scientific">Saltatorellus ferox</name>
    <dbReference type="NCBI Taxonomy" id="2528018"/>
    <lineage>
        <taxon>Bacteria</taxon>
        <taxon>Pseudomonadati</taxon>
        <taxon>Planctomycetota</taxon>
        <taxon>Planctomycetia</taxon>
        <taxon>Planctomycetia incertae sedis</taxon>
        <taxon>Saltatorellus</taxon>
    </lineage>
</organism>
<dbReference type="CDD" id="cd03408">
    <property type="entry name" value="SPFH_like_u1"/>
    <property type="match status" value="1"/>
</dbReference>
<gene>
    <name evidence="3" type="ORF">Poly30_29450</name>
</gene>
<sequence>MAVMDWFKRGVQEMMVARPDGTKSQIVWKHPDKTIPMKSQLTVEADEKAVFFRDGKVVETLGPGRHTLDSSNFPFLSNLIDSVTGGNVFITEVFFVNTREHAGIKFGGRIGHVEDPKSGIPVETMVHGEFSFRVVDPEKLIVGLVGMGRAESSTINAWMKEQVLKVLRDNIAELIVKQSWPLLDVTSGAYTEEIEETVIGRMDKHVEDYGIDIVRFGNFVIGIDEEDASNLKELYRDAAYLRTVGGVDGYQKFAAGKAMMGAGEGMAKGGGDGGAGAGGLLGGAGLGVGLGMAQMMVRDNRGGETLAPAAAGVVCGECNSNVAPGKFCSACGKELKKAVAQGTFCTGCGEPVAPDAKFCGSCGTKQGG</sequence>
<proteinExistence type="predicted"/>
<evidence type="ECO:0000313" key="4">
    <source>
        <dbReference type="Proteomes" id="UP000320390"/>
    </source>
</evidence>
<reference evidence="3 4" key="1">
    <citation type="submission" date="2019-02" db="EMBL/GenBank/DDBJ databases">
        <title>Deep-cultivation of Planctomycetes and their phenomic and genomic characterization uncovers novel biology.</title>
        <authorList>
            <person name="Wiegand S."/>
            <person name="Jogler M."/>
            <person name="Boedeker C."/>
            <person name="Pinto D."/>
            <person name="Vollmers J."/>
            <person name="Rivas-Marin E."/>
            <person name="Kohn T."/>
            <person name="Peeters S.H."/>
            <person name="Heuer A."/>
            <person name="Rast P."/>
            <person name="Oberbeckmann S."/>
            <person name="Bunk B."/>
            <person name="Jeske O."/>
            <person name="Meyerdierks A."/>
            <person name="Storesund J.E."/>
            <person name="Kallscheuer N."/>
            <person name="Luecker S."/>
            <person name="Lage O.M."/>
            <person name="Pohl T."/>
            <person name="Merkel B.J."/>
            <person name="Hornburger P."/>
            <person name="Mueller R.-W."/>
            <person name="Bruemmer F."/>
            <person name="Labrenz M."/>
            <person name="Spormann A.M."/>
            <person name="Op den Camp H."/>
            <person name="Overmann J."/>
            <person name="Amann R."/>
            <person name="Jetten M.S.M."/>
            <person name="Mascher T."/>
            <person name="Medema M.H."/>
            <person name="Devos D.P."/>
            <person name="Kaster A.-K."/>
            <person name="Ovreas L."/>
            <person name="Rohde M."/>
            <person name="Galperin M.Y."/>
            <person name="Jogler C."/>
        </authorList>
    </citation>
    <scope>NUCLEOTIDE SEQUENCE [LARGE SCALE GENOMIC DNA]</scope>
    <source>
        <strain evidence="3 4">Poly30</strain>
    </source>
</reference>
<dbReference type="Proteomes" id="UP000320390">
    <property type="component" value="Chromosome"/>
</dbReference>
<dbReference type="InterPro" id="IPR033880">
    <property type="entry name" value="SPFH_YdjI"/>
</dbReference>
<dbReference type="OrthoDB" id="9788304at2"/>
<evidence type="ECO:0000313" key="3">
    <source>
        <dbReference type="EMBL" id="QDV07421.1"/>
    </source>
</evidence>
<evidence type="ECO:0000259" key="2">
    <source>
        <dbReference type="Pfam" id="PF13421"/>
    </source>
</evidence>
<dbReference type="EMBL" id="CP036434">
    <property type="protein sequence ID" value="QDV07421.1"/>
    <property type="molecule type" value="Genomic_DNA"/>
</dbReference>
<dbReference type="AlphaFoldDB" id="A0A518ETK6"/>
<evidence type="ECO:0000259" key="1">
    <source>
        <dbReference type="Pfam" id="PF12773"/>
    </source>
</evidence>
<keyword evidence="4" id="KW-1185">Reference proteome</keyword>
<feature type="domain" description="SPFH" evidence="2">
    <location>
        <begin position="32"/>
        <end position="226"/>
    </location>
</feature>
<dbReference type="Pfam" id="PF13421">
    <property type="entry name" value="Band_7_1"/>
    <property type="match status" value="1"/>
</dbReference>
<feature type="domain" description="DZANK-type" evidence="1">
    <location>
        <begin position="315"/>
        <end position="363"/>
    </location>
</feature>
<accession>A0A518ETK6</accession>
<dbReference type="PANTHER" id="PTHR37826">
    <property type="entry name" value="FLOTILLIN BAND_7_5 DOMAIN PROTEIN"/>
    <property type="match status" value="1"/>
</dbReference>
<dbReference type="Pfam" id="PF12773">
    <property type="entry name" value="DZR"/>
    <property type="match status" value="1"/>
</dbReference>
<name>A0A518ETK6_9BACT</name>
<protein>
    <submittedName>
        <fullName evidence="3">Double zinc ribbon</fullName>
    </submittedName>
</protein>
<dbReference type="InterPro" id="IPR025874">
    <property type="entry name" value="DZR"/>
</dbReference>
<dbReference type="PANTHER" id="PTHR37826:SF2">
    <property type="entry name" value="ZINC-RIBBON DOMAIN-CONTAINING PROTEIN"/>
    <property type="match status" value="1"/>
</dbReference>